<evidence type="ECO:0000256" key="5">
    <source>
        <dbReference type="ARBA" id="ARBA00023014"/>
    </source>
</evidence>
<sequence>MTCIGNSGPLDEEVAKAIEENNLVVAGVLSGNRNFEGRIHPHVRANYLASPPLAVVYSILGNVNKDINGVIATTPDGKDVYLRDIWPTREEVAKFEEEFVKPQFFKEVYANIEKGSEQWQKLVTPSTKLYPWDKESTYIKKAPFFDDMTIDLPHQSSISDAFVLLNLGDSVTTDHISPAGSISKVMACGTFANIRLVNKLASKVGPKTLHIPSGQELDVYDAAMRYAEEGHPVIAESFERIHRSNLIGMGIIPLQFREGENAEKLGLSGKEQFSIHVPDDLKVGQHLSVTVSTGQVFEVTFFH</sequence>
<comment type="cofactor">
    <cofactor evidence="1">
        <name>[4Fe-4S] cluster</name>
        <dbReference type="ChEBI" id="CHEBI:49883"/>
    </cofactor>
</comment>
<evidence type="ECO:0000259" key="6">
    <source>
        <dbReference type="Pfam" id="PF00330"/>
    </source>
</evidence>
<evidence type="ECO:0000256" key="1">
    <source>
        <dbReference type="ARBA" id="ARBA00001966"/>
    </source>
</evidence>
<protein>
    <submittedName>
        <fullName evidence="8">Aconitase domain protein</fullName>
    </submittedName>
</protein>
<dbReference type="InterPro" id="IPR006249">
    <property type="entry name" value="Aconitase/IRP2"/>
</dbReference>
<name>A0A2G9UJK9_TELCI</name>
<dbReference type="Pfam" id="PF00694">
    <property type="entry name" value="Aconitase_C"/>
    <property type="match status" value="1"/>
</dbReference>
<dbReference type="Gene3D" id="3.30.499.10">
    <property type="entry name" value="Aconitase, domain 3"/>
    <property type="match status" value="1"/>
</dbReference>
<evidence type="ECO:0000256" key="2">
    <source>
        <dbReference type="ARBA" id="ARBA00007185"/>
    </source>
</evidence>
<dbReference type="InterPro" id="IPR015928">
    <property type="entry name" value="Aconitase/3IPM_dehydase_swvl"/>
</dbReference>
<dbReference type="InterPro" id="IPR015931">
    <property type="entry name" value="Acnase/IPM_dHydase_lsu_aba_1/3"/>
</dbReference>
<keyword evidence="9" id="KW-1185">Reference proteome</keyword>
<evidence type="ECO:0000259" key="7">
    <source>
        <dbReference type="Pfam" id="PF00694"/>
    </source>
</evidence>
<dbReference type="Gene3D" id="6.10.190.10">
    <property type="match status" value="1"/>
</dbReference>
<dbReference type="Pfam" id="PF00330">
    <property type="entry name" value="Aconitase"/>
    <property type="match status" value="1"/>
</dbReference>
<dbReference type="Proteomes" id="UP000230423">
    <property type="component" value="Unassembled WGS sequence"/>
</dbReference>
<keyword evidence="5" id="KW-0411">Iron-sulfur</keyword>
<dbReference type="SUPFAM" id="SSF53732">
    <property type="entry name" value="Aconitase iron-sulfur domain"/>
    <property type="match status" value="1"/>
</dbReference>
<dbReference type="AlphaFoldDB" id="A0A2G9UJK9"/>
<organism evidence="8 9">
    <name type="scientific">Teladorsagia circumcincta</name>
    <name type="common">Brown stomach worm</name>
    <name type="synonym">Ostertagia circumcincta</name>
    <dbReference type="NCBI Taxonomy" id="45464"/>
    <lineage>
        <taxon>Eukaryota</taxon>
        <taxon>Metazoa</taxon>
        <taxon>Ecdysozoa</taxon>
        <taxon>Nematoda</taxon>
        <taxon>Chromadorea</taxon>
        <taxon>Rhabditida</taxon>
        <taxon>Rhabditina</taxon>
        <taxon>Rhabditomorpha</taxon>
        <taxon>Strongyloidea</taxon>
        <taxon>Trichostrongylidae</taxon>
        <taxon>Teladorsagia</taxon>
    </lineage>
</organism>
<dbReference type="PANTHER" id="PTHR11670">
    <property type="entry name" value="ACONITASE/IRON-RESPONSIVE ELEMENT FAMILY MEMBER"/>
    <property type="match status" value="1"/>
</dbReference>
<evidence type="ECO:0000313" key="8">
    <source>
        <dbReference type="EMBL" id="PIO70441.1"/>
    </source>
</evidence>
<feature type="domain" description="Aconitase A/isopropylmalate dehydratase small subunit swivel" evidence="7">
    <location>
        <begin position="233"/>
        <end position="258"/>
    </location>
</feature>
<feature type="domain" description="Aconitase/3-isopropylmalate dehydratase large subunit alpha/beta/alpha" evidence="6">
    <location>
        <begin position="1"/>
        <end position="61"/>
    </location>
</feature>
<keyword evidence="3" id="KW-0479">Metal-binding</keyword>
<keyword evidence="4" id="KW-0408">Iron</keyword>
<accession>A0A2G9UJK9</accession>
<dbReference type="InterPro" id="IPR036008">
    <property type="entry name" value="Aconitase_4Fe-4S_dom"/>
</dbReference>
<comment type="similarity">
    <text evidence="2">Belongs to the aconitase/IPM isomerase family.</text>
</comment>
<reference evidence="8 9" key="1">
    <citation type="submission" date="2015-09" db="EMBL/GenBank/DDBJ databases">
        <title>Draft genome of the parasitic nematode Teladorsagia circumcincta isolate WARC Sus (inbred).</title>
        <authorList>
            <person name="Mitreva M."/>
        </authorList>
    </citation>
    <scope>NUCLEOTIDE SEQUENCE [LARGE SCALE GENOMIC DNA]</scope>
    <source>
        <strain evidence="8 9">S</strain>
    </source>
</reference>
<dbReference type="InterPro" id="IPR001030">
    <property type="entry name" value="Acoase/IPM_deHydtase_lsu_aba"/>
</dbReference>
<evidence type="ECO:0000313" key="9">
    <source>
        <dbReference type="Proteomes" id="UP000230423"/>
    </source>
</evidence>
<evidence type="ECO:0000256" key="4">
    <source>
        <dbReference type="ARBA" id="ARBA00023004"/>
    </source>
</evidence>
<dbReference type="OrthoDB" id="2279155at2759"/>
<evidence type="ECO:0000256" key="3">
    <source>
        <dbReference type="ARBA" id="ARBA00022723"/>
    </source>
</evidence>
<dbReference type="SUPFAM" id="SSF52016">
    <property type="entry name" value="LeuD/IlvD-like"/>
    <property type="match status" value="1"/>
</dbReference>
<dbReference type="GO" id="GO:0046872">
    <property type="term" value="F:metal ion binding"/>
    <property type="evidence" value="ECO:0007669"/>
    <property type="project" value="UniProtKB-KW"/>
</dbReference>
<proteinExistence type="inferred from homology"/>
<dbReference type="InterPro" id="IPR000573">
    <property type="entry name" value="AconitaseA/IPMdHydase_ssu_swvl"/>
</dbReference>
<dbReference type="Gene3D" id="3.20.19.10">
    <property type="entry name" value="Aconitase, domain 4"/>
    <property type="match status" value="2"/>
</dbReference>
<dbReference type="GO" id="GO:0051536">
    <property type="term" value="F:iron-sulfur cluster binding"/>
    <property type="evidence" value="ECO:0007669"/>
    <property type="project" value="UniProtKB-KW"/>
</dbReference>
<gene>
    <name evidence="8" type="ORF">TELCIR_07706</name>
</gene>
<dbReference type="EMBL" id="KZ346266">
    <property type="protein sequence ID" value="PIO70441.1"/>
    <property type="molecule type" value="Genomic_DNA"/>
</dbReference>